<feature type="transmembrane region" description="Helical" evidence="6">
    <location>
        <begin position="330"/>
        <end position="352"/>
    </location>
</feature>
<dbReference type="InterPro" id="IPR005829">
    <property type="entry name" value="Sugar_transporter_CS"/>
</dbReference>
<dbReference type="AlphaFoldDB" id="A0A8K0K790"/>
<dbReference type="PROSITE" id="PS00217">
    <property type="entry name" value="SUGAR_TRANSPORT_2"/>
    <property type="match status" value="1"/>
</dbReference>
<feature type="transmembrane region" description="Helical" evidence="6">
    <location>
        <begin position="453"/>
        <end position="471"/>
    </location>
</feature>
<dbReference type="PANTHER" id="PTHR48021:SF96">
    <property type="entry name" value="FACILITATED TREHALOSE TRANSPORTER TRET1-1-RELATED"/>
    <property type="match status" value="1"/>
</dbReference>
<feature type="transmembrane region" description="Helical" evidence="6">
    <location>
        <begin position="72"/>
        <end position="93"/>
    </location>
</feature>
<dbReference type="OrthoDB" id="6339427at2759"/>
<reference evidence="8" key="2">
    <citation type="submission" date="2017-10" db="EMBL/GenBank/DDBJ databases">
        <title>Ladona fulva Genome sequencing and assembly.</title>
        <authorList>
            <person name="Murali S."/>
            <person name="Richards S."/>
            <person name="Bandaranaike D."/>
            <person name="Bellair M."/>
            <person name="Blankenburg K."/>
            <person name="Chao H."/>
            <person name="Dinh H."/>
            <person name="Doddapaneni H."/>
            <person name="Dugan-Rocha S."/>
            <person name="Elkadiri S."/>
            <person name="Gnanaolivu R."/>
            <person name="Hernandez B."/>
            <person name="Skinner E."/>
            <person name="Javaid M."/>
            <person name="Lee S."/>
            <person name="Li M."/>
            <person name="Ming W."/>
            <person name="Munidasa M."/>
            <person name="Muniz J."/>
            <person name="Nguyen L."/>
            <person name="Hughes D."/>
            <person name="Osuji N."/>
            <person name="Pu L.-L."/>
            <person name="Puazo M."/>
            <person name="Qu C."/>
            <person name="Quiroz J."/>
            <person name="Raj R."/>
            <person name="Weissenberger G."/>
            <person name="Xin Y."/>
            <person name="Zou X."/>
            <person name="Han Y."/>
            <person name="Worley K."/>
            <person name="Muzny D."/>
            <person name="Gibbs R."/>
        </authorList>
    </citation>
    <scope>NUCLEOTIDE SEQUENCE</scope>
    <source>
        <strain evidence="8">Sampled in the wild</strain>
    </source>
</reference>
<evidence type="ECO:0000256" key="6">
    <source>
        <dbReference type="SAM" id="Phobius"/>
    </source>
</evidence>
<keyword evidence="9" id="KW-1185">Reference proteome</keyword>
<proteinExistence type="inferred from homology"/>
<evidence type="ECO:0000256" key="5">
    <source>
        <dbReference type="ARBA" id="ARBA00024348"/>
    </source>
</evidence>
<dbReference type="InterPro" id="IPR020846">
    <property type="entry name" value="MFS_dom"/>
</dbReference>
<dbReference type="CDD" id="cd17358">
    <property type="entry name" value="MFS_GLUT6_8_Class3_like"/>
    <property type="match status" value="1"/>
</dbReference>
<evidence type="ECO:0000256" key="4">
    <source>
        <dbReference type="ARBA" id="ARBA00023136"/>
    </source>
</evidence>
<evidence type="ECO:0000313" key="8">
    <source>
        <dbReference type="EMBL" id="KAG8228525.1"/>
    </source>
</evidence>
<dbReference type="Proteomes" id="UP000792457">
    <property type="component" value="Unassembled WGS sequence"/>
</dbReference>
<feature type="transmembrane region" description="Helical" evidence="6">
    <location>
        <begin position="126"/>
        <end position="147"/>
    </location>
</feature>
<dbReference type="Pfam" id="PF00083">
    <property type="entry name" value="Sugar_tr"/>
    <property type="match status" value="2"/>
</dbReference>
<feature type="transmembrane region" description="Helical" evidence="6">
    <location>
        <begin position="100"/>
        <end position="120"/>
    </location>
</feature>
<dbReference type="InterPro" id="IPR003663">
    <property type="entry name" value="Sugar/inositol_transpt"/>
</dbReference>
<evidence type="ECO:0000313" key="9">
    <source>
        <dbReference type="Proteomes" id="UP000792457"/>
    </source>
</evidence>
<dbReference type="InterPro" id="IPR044775">
    <property type="entry name" value="MFS_ERD6/Tret1-like"/>
</dbReference>
<organism evidence="8 9">
    <name type="scientific">Ladona fulva</name>
    <name type="common">Scarce chaser dragonfly</name>
    <name type="synonym">Libellula fulva</name>
    <dbReference type="NCBI Taxonomy" id="123851"/>
    <lineage>
        <taxon>Eukaryota</taxon>
        <taxon>Metazoa</taxon>
        <taxon>Ecdysozoa</taxon>
        <taxon>Arthropoda</taxon>
        <taxon>Hexapoda</taxon>
        <taxon>Insecta</taxon>
        <taxon>Pterygota</taxon>
        <taxon>Palaeoptera</taxon>
        <taxon>Odonata</taxon>
        <taxon>Epiprocta</taxon>
        <taxon>Anisoptera</taxon>
        <taxon>Libelluloidea</taxon>
        <taxon>Libellulidae</taxon>
        <taxon>Ladona</taxon>
    </lineage>
</organism>
<feature type="transmembrane region" description="Helical" evidence="6">
    <location>
        <begin position="418"/>
        <end position="441"/>
    </location>
</feature>
<dbReference type="GO" id="GO:0051119">
    <property type="term" value="F:sugar transmembrane transporter activity"/>
    <property type="evidence" value="ECO:0007669"/>
    <property type="project" value="InterPro"/>
</dbReference>
<sequence length="555" mass="59540">MKVLVRANTHVDLQIPVSTGPPPRCTWTQVLAALSVSLGSMIIGFSSAYTSPALASMTEKGSTLQVTEQEESWIGGLLPLSALVGGIIGGPLIESLGRRNTILGTAVPFVISWLLIAMASNVGMVLGGRAIAGFCVGIGSLSFPVYLGETIQPEVRGTLGLLPTAIGNIGILLCFVVGSYLNWSNLAFFGATLPIPFLICMFLIPETPRWYISKNRTKEARKALQWLRGKDTDVTAEMQELENSNAENKKCPIEVEEGAATPHSRCSSVSVSSLFDLFSPSNARPLIISVGLIEAGTTLDENLCTIVVGLVNFMSTFIATALIDRLGRKVLLNVSGVAMIISLSALGGFFYAKEIEKTYLQESEMAMLANFTDLPANTSISSILTNLTDSATINGSFAGLNETLSGSDLPFSLASWSWLPLTAFVVYVVGFSIGYGPIPWLMMGEVLPAKIRGSAASLATAFNWSCTFIVTKTFRDLLSLLGAAAVFWLFGGFVVIGLVFVFFLVPETQGRSLEEIEMILTGRKKDVHVPPGYEKRVPVRRMSSIANLKPLPMGV</sequence>
<dbReference type="PANTHER" id="PTHR48021">
    <property type="match status" value="1"/>
</dbReference>
<feature type="transmembrane region" description="Helical" evidence="6">
    <location>
        <begin position="186"/>
        <end position="204"/>
    </location>
</feature>
<protein>
    <recommendedName>
        <fullName evidence="7">Major facilitator superfamily (MFS) profile domain-containing protein</fullName>
    </recommendedName>
</protein>
<keyword evidence="3 6" id="KW-1133">Transmembrane helix</keyword>
<keyword evidence="4 6" id="KW-0472">Membrane</keyword>
<dbReference type="GO" id="GO:0005886">
    <property type="term" value="C:plasma membrane"/>
    <property type="evidence" value="ECO:0007669"/>
    <property type="project" value="UniProtKB-SubCell"/>
</dbReference>
<gene>
    <name evidence="8" type="ORF">J437_LFUL008982</name>
</gene>
<comment type="subcellular location">
    <subcellularLocation>
        <location evidence="1">Cell membrane</location>
        <topology evidence="1">Multi-pass membrane protein</topology>
    </subcellularLocation>
</comment>
<evidence type="ECO:0000256" key="3">
    <source>
        <dbReference type="ARBA" id="ARBA00022989"/>
    </source>
</evidence>
<dbReference type="PROSITE" id="PS50850">
    <property type="entry name" value="MFS"/>
    <property type="match status" value="1"/>
</dbReference>
<feature type="domain" description="Major facilitator superfamily (MFS) profile" evidence="7">
    <location>
        <begin position="32"/>
        <end position="509"/>
    </location>
</feature>
<feature type="transmembrane region" description="Helical" evidence="6">
    <location>
        <begin position="477"/>
        <end position="505"/>
    </location>
</feature>
<evidence type="ECO:0000259" key="7">
    <source>
        <dbReference type="PROSITE" id="PS50850"/>
    </source>
</evidence>
<comment type="caution">
    <text evidence="8">The sequence shown here is derived from an EMBL/GenBank/DDBJ whole genome shotgun (WGS) entry which is preliminary data.</text>
</comment>
<dbReference type="PROSITE" id="PS00216">
    <property type="entry name" value="SUGAR_TRANSPORT_1"/>
    <property type="match status" value="1"/>
</dbReference>
<dbReference type="InterPro" id="IPR005828">
    <property type="entry name" value="MFS_sugar_transport-like"/>
</dbReference>
<keyword evidence="2 6" id="KW-0812">Transmembrane</keyword>
<evidence type="ECO:0000256" key="2">
    <source>
        <dbReference type="ARBA" id="ARBA00022692"/>
    </source>
</evidence>
<dbReference type="SUPFAM" id="SSF103473">
    <property type="entry name" value="MFS general substrate transporter"/>
    <property type="match status" value="1"/>
</dbReference>
<dbReference type="Gene3D" id="1.20.1250.20">
    <property type="entry name" value="MFS general substrate transporter like domains"/>
    <property type="match status" value="2"/>
</dbReference>
<feature type="transmembrane region" description="Helical" evidence="6">
    <location>
        <begin position="159"/>
        <end position="180"/>
    </location>
</feature>
<accession>A0A8K0K790</accession>
<dbReference type="InterPro" id="IPR050549">
    <property type="entry name" value="MFS_Trehalose_Transporter"/>
</dbReference>
<evidence type="ECO:0000256" key="1">
    <source>
        <dbReference type="ARBA" id="ARBA00004651"/>
    </source>
</evidence>
<comment type="similarity">
    <text evidence="5">Belongs to the major facilitator superfamily. Sugar transporter (TC 2.A.1.1) family. Trehalose transporter subfamily.</text>
</comment>
<dbReference type="EMBL" id="KZ308376">
    <property type="protein sequence ID" value="KAG8228525.1"/>
    <property type="molecule type" value="Genomic_DNA"/>
</dbReference>
<dbReference type="PRINTS" id="PR00171">
    <property type="entry name" value="SUGRTRNSPORT"/>
</dbReference>
<reference evidence="8" key="1">
    <citation type="submission" date="2013-04" db="EMBL/GenBank/DDBJ databases">
        <authorList>
            <person name="Qu J."/>
            <person name="Murali S.C."/>
            <person name="Bandaranaike D."/>
            <person name="Bellair M."/>
            <person name="Blankenburg K."/>
            <person name="Chao H."/>
            <person name="Dinh H."/>
            <person name="Doddapaneni H."/>
            <person name="Downs B."/>
            <person name="Dugan-Rocha S."/>
            <person name="Elkadiri S."/>
            <person name="Gnanaolivu R.D."/>
            <person name="Hernandez B."/>
            <person name="Javaid M."/>
            <person name="Jayaseelan J.C."/>
            <person name="Lee S."/>
            <person name="Li M."/>
            <person name="Ming W."/>
            <person name="Munidasa M."/>
            <person name="Muniz J."/>
            <person name="Nguyen L."/>
            <person name="Ongeri F."/>
            <person name="Osuji N."/>
            <person name="Pu L.-L."/>
            <person name="Puazo M."/>
            <person name="Qu C."/>
            <person name="Quiroz J."/>
            <person name="Raj R."/>
            <person name="Weissenberger G."/>
            <person name="Xin Y."/>
            <person name="Zou X."/>
            <person name="Han Y."/>
            <person name="Richards S."/>
            <person name="Worley K."/>
            <person name="Muzny D."/>
            <person name="Gibbs R."/>
        </authorList>
    </citation>
    <scope>NUCLEOTIDE SEQUENCE</scope>
    <source>
        <strain evidence="8">Sampled in the wild</strain>
    </source>
</reference>
<feature type="transmembrane region" description="Helical" evidence="6">
    <location>
        <begin position="30"/>
        <end position="52"/>
    </location>
</feature>
<name>A0A8K0K790_LADFU</name>
<dbReference type="InterPro" id="IPR036259">
    <property type="entry name" value="MFS_trans_sf"/>
</dbReference>